<evidence type="ECO:0000313" key="5">
    <source>
        <dbReference type="EMBL" id="QSZ41129.1"/>
    </source>
</evidence>
<evidence type="ECO:0000256" key="1">
    <source>
        <dbReference type="ARBA" id="ARBA00012528"/>
    </source>
</evidence>
<feature type="domain" description="GGDEF" evidence="4">
    <location>
        <begin position="384"/>
        <end position="516"/>
    </location>
</feature>
<dbReference type="KEGG" id="saqt:GJV85_03040"/>
<gene>
    <name evidence="5" type="ORF">GJV85_03040</name>
</gene>
<organism evidence="5 6">
    <name type="scientific">Sulfurimonas aquatica</name>
    <dbReference type="NCBI Taxonomy" id="2672570"/>
    <lineage>
        <taxon>Bacteria</taxon>
        <taxon>Pseudomonadati</taxon>
        <taxon>Campylobacterota</taxon>
        <taxon>Epsilonproteobacteria</taxon>
        <taxon>Campylobacterales</taxon>
        <taxon>Sulfurimonadaceae</taxon>
        <taxon>Sulfurimonas</taxon>
    </lineage>
</organism>
<dbReference type="PANTHER" id="PTHR45138">
    <property type="entry name" value="REGULATORY COMPONENTS OF SENSORY TRANSDUCTION SYSTEM"/>
    <property type="match status" value="1"/>
</dbReference>
<name>A0A975AYZ2_9BACT</name>
<dbReference type="CDD" id="cd01949">
    <property type="entry name" value="GGDEF"/>
    <property type="match status" value="1"/>
</dbReference>
<dbReference type="PROSITE" id="PS50887">
    <property type="entry name" value="GGDEF"/>
    <property type="match status" value="1"/>
</dbReference>
<evidence type="ECO:0000259" key="4">
    <source>
        <dbReference type="PROSITE" id="PS50887"/>
    </source>
</evidence>
<feature type="coiled-coil region" evidence="3">
    <location>
        <begin position="326"/>
        <end position="353"/>
    </location>
</feature>
<sequence length="516" mass="58492">MTIQAIINNAVKRLRLEGKLLTPDAYAEAFCKEAKKAKMNIEDCNHIDKFTSTLNAEFQKDIKNYRISTMNEFVRFIVAKLNRTNPTQCSNTLESQILLTKRILQVVEVLHNKEASELAKSTIEIIESGAQPDQLDSFRQRWVNFLTLYDDTFLQSLKALGKIDTNNLQKSIEGLNIVAETTSVTSTTDLEKISRMLISSFVPSIASSVNESIANISDKIRNNPSLLESDSIEKEIRSAISLRIALDKESVKEMIESIDGVLDKLSLRLIDMIEKSDSSNIEIQGIKKELESYSVESTSNFNIAHKKLYTIALALEENTQLLTQDLKDHSGEVSALSAKVRKLEKELESVKKESKEDFLTKLYNKRALDEFMEMKEAEFKRYDHNYSIVMFDIDHFKAVNDTHGHDAGDAVLSAFAKILKKDCREVDIVGRFGGEEFMAILSETDAEGGFIFAEKVRNHVQKARFMYKGKRIEVTVSGGISDRKKHISLSATVKSADEYLYSAKENGRNRMEYKKK</sequence>
<proteinExistence type="predicted"/>
<accession>A0A975AYZ2</accession>
<dbReference type="EC" id="2.7.7.65" evidence="1"/>
<keyword evidence="3" id="KW-0175">Coiled coil</keyword>
<dbReference type="InterPro" id="IPR043128">
    <property type="entry name" value="Rev_trsase/Diguanyl_cyclase"/>
</dbReference>
<reference evidence="5" key="1">
    <citation type="submission" date="2019-11" db="EMBL/GenBank/DDBJ databases">
        <authorList>
            <person name="Kojima H."/>
        </authorList>
    </citation>
    <scope>NUCLEOTIDE SEQUENCE</scope>
    <source>
        <strain evidence="5">H1576</strain>
    </source>
</reference>
<reference evidence="5" key="2">
    <citation type="submission" date="2021-04" db="EMBL/GenBank/DDBJ databases">
        <title>Isolation and characterization of a novel species of the genus Sulfurimonas.</title>
        <authorList>
            <person name="Fukui M."/>
        </authorList>
    </citation>
    <scope>NUCLEOTIDE SEQUENCE</scope>
    <source>
        <strain evidence="5">H1576</strain>
    </source>
</reference>
<dbReference type="InterPro" id="IPR029787">
    <property type="entry name" value="Nucleotide_cyclase"/>
</dbReference>
<dbReference type="Pfam" id="PF00990">
    <property type="entry name" value="GGDEF"/>
    <property type="match status" value="1"/>
</dbReference>
<dbReference type="Gene3D" id="3.30.70.270">
    <property type="match status" value="1"/>
</dbReference>
<comment type="catalytic activity">
    <reaction evidence="2">
        <text>2 GTP = 3',3'-c-di-GMP + 2 diphosphate</text>
        <dbReference type="Rhea" id="RHEA:24898"/>
        <dbReference type="ChEBI" id="CHEBI:33019"/>
        <dbReference type="ChEBI" id="CHEBI:37565"/>
        <dbReference type="ChEBI" id="CHEBI:58805"/>
        <dbReference type="EC" id="2.7.7.65"/>
    </reaction>
</comment>
<keyword evidence="6" id="KW-1185">Reference proteome</keyword>
<dbReference type="EMBL" id="CP046072">
    <property type="protein sequence ID" value="QSZ41129.1"/>
    <property type="molecule type" value="Genomic_DNA"/>
</dbReference>
<dbReference type="InterPro" id="IPR000160">
    <property type="entry name" value="GGDEF_dom"/>
</dbReference>
<dbReference type="GO" id="GO:0052621">
    <property type="term" value="F:diguanylate cyclase activity"/>
    <property type="evidence" value="ECO:0007669"/>
    <property type="project" value="UniProtKB-EC"/>
</dbReference>
<dbReference type="NCBIfam" id="TIGR00254">
    <property type="entry name" value="GGDEF"/>
    <property type="match status" value="1"/>
</dbReference>
<dbReference type="SMART" id="SM00267">
    <property type="entry name" value="GGDEF"/>
    <property type="match status" value="1"/>
</dbReference>
<dbReference type="InterPro" id="IPR050469">
    <property type="entry name" value="Diguanylate_Cyclase"/>
</dbReference>
<dbReference type="AlphaFoldDB" id="A0A975AYZ2"/>
<dbReference type="Proteomes" id="UP000671852">
    <property type="component" value="Chromosome"/>
</dbReference>
<evidence type="ECO:0000256" key="2">
    <source>
        <dbReference type="ARBA" id="ARBA00034247"/>
    </source>
</evidence>
<dbReference type="RefSeq" id="WP_207562401.1">
    <property type="nucleotide sequence ID" value="NZ_CP046072.1"/>
</dbReference>
<dbReference type="PANTHER" id="PTHR45138:SF9">
    <property type="entry name" value="DIGUANYLATE CYCLASE DGCM-RELATED"/>
    <property type="match status" value="1"/>
</dbReference>
<evidence type="ECO:0000256" key="3">
    <source>
        <dbReference type="SAM" id="Coils"/>
    </source>
</evidence>
<protein>
    <recommendedName>
        <fullName evidence="1">diguanylate cyclase</fullName>
        <ecNumber evidence="1">2.7.7.65</ecNumber>
    </recommendedName>
</protein>
<dbReference type="FunFam" id="3.30.70.270:FF:000001">
    <property type="entry name" value="Diguanylate cyclase domain protein"/>
    <property type="match status" value="1"/>
</dbReference>
<dbReference type="SUPFAM" id="SSF55073">
    <property type="entry name" value="Nucleotide cyclase"/>
    <property type="match status" value="1"/>
</dbReference>
<evidence type="ECO:0000313" key="6">
    <source>
        <dbReference type="Proteomes" id="UP000671852"/>
    </source>
</evidence>